<dbReference type="GO" id="GO:0004053">
    <property type="term" value="F:arginase activity"/>
    <property type="evidence" value="ECO:0007669"/>
    <property type="project" value="UniProtKB-EC"/>
</dbReference>
<keyword evidence="8 10" id="KW-0464">Manganese</keyword>
<dbReference type="InterPro" id="IPR006035">
    <property type="entry name" value="Ureohydrolase"/>
</dbReference>
<dbReference type="Proteomes" id="UP000242188">
    <property type="component" value="Unassembled WGS sequence"/>
</dbReference>
<dbReference type="CDD" id="cd09989">
    <property type="entry name" value="Arginase"/>
    <property type="match status" value="1"/>
</dbReference>
<name>A0A210QIV7_MIZYE</name>
<sequence length="327" mass="35242">MPEIDLPMAQEIGVIGIPFSKGQSRHGTDLAPQKLREAGLIKKLEDHGINVTDFGDLPLETHPDDLQIGNTKNPKTVGAASEMIAKSVQGILKENKTVLALGGDHSMAIGSIYGHWLAQPDLVIIWVDAHADINTPLTSGSGNMHGMPLSFLIKELQQYIPELPGLEYVKPCISAKNLAYIGLRDVDPGERKIIEMLGIPAFSMQEVDRFGIKEVVDMALKAVDPNGDKPIHMSFDVDALDPTLIPSTGTPVHGGLSLREGLYIAEVMAATGRLSVVDIAEVNPMLGDAKDVAKTIDMTLEVIQRCCGRTRRGAYPPGYTVPLPESS</sequence>
<dbReference type="STRING" id="6573.A0A210QIV7"/>
<gene>
    <name evidence="14" type="ORF">KP79_PYT10163</name>
</gene>
<dbReference type="UniPathway" id="UPA00158">
    <property type="reaction ID" value="UER00270"/>
</dbReference>
<evidence type="ECO:0000313" key="14">
    <source>
        <dbReference type="EMBL" id="OWF48718.1"/>
    </source>
</evidence>
<feature type="binding site" evidence="10">
    <location>
        <position position="130"/>
    </location>
    <ligand>
        <name>Mn(2+)</name>
        <dbReference type="ChEBI" id="CHEBI:29035"/>
        <label>1</label>
    </ligand>
</feature>
<dbReference type="GO" id="GO:0000050">
    <property type="term" value="P:urea cycle"/>
    <property type="evidence" value="ECO:0007669"/>
    <property type="project" value="UniProtKB-UniPathway"/>
</dbReference>
<dbReference type="GO" id="GO:0006525">
    <property type="term" value="P:arginine metabolic process"/>
    <property type="evidence" value="ECO:0007669"/>
    <property type="project" value="UniProtKB-KW"/>
</dbReference>
<evidence type="ECO:0000313" key="15">
    <source>
        <dbReference type="Proteomes" id="UP000242188"/>
    </source>
</evidence>
<feature type="binding site" evidence="10">
    <location>
        <position position="238"/>
    </location>
    <ligand>
        <name>Mn(2+)</name>
        <dbReference type="ChEBI" id="CHEBI:29035"/>
        <label>1</label>
    </ligand>
</feature>
<comment type="catalytic activity">
    <reaction evidence="9 13">
        <text>L-arginine + H2O = urea + L-ornithine</text>
        <dbReference type="Rhea" id="RHEA:20569"/>
        <dbReference type="ChEBI" id="CHEBI:15377"/>
        <dbReference type="ChEBI" id="CHEBI:16199"/>
        <dbReference type="ChEBI" id="CHEBI:32682"/>
        <dbReference type="ChEBI" id="CHEBI:46911"/>
        <dbReference type="EC" id="3.5.3.1"/>
    </reaction>
</comment>
<dbReference type="EMBL" id="NEDP02003406">
    <property type="protein sequence ID" value="OWF48718.1"/>
    <property type="molecule type" value="Genomic_DNA"/>
</dbReference>
<dbReference type="InterPro" id="IPR023696">
    <property type="entry name" value="Ureohydrolase_dom_sf"/>
</dbReference>
<evidence type="ECO:0000256" key="10">
    <source>
        <dbReference type="PIRSR" id="PIRSR036979-1"/>
    </source>
</evidence>
<dbReference type="Pfam" id="PF00491">
    <property type="entry name" value="Arginase"/>
    <property type="match status" value="1"/>
</dbReference>
<evidence type="ECO:0000256" key="5">
    <source>
        <dbReference type="ARBA" id="ARBA00022503"/>
    </source>
</evidence>
<comment type="similarity">
    <text evidence="11 12">Belongs to the arginase family.</text>
</comment>
<comment type="pathway">
    <text evidence="1 13">Nitrogen metabolism; urea cycle; L-ornithine and urea from L-arginine: step 1/1.</text>
</comment>
<dbReference type="SUPFAM" id="SSF52768">
    <property type="entry name" value="Arginase/deacetylase"/>
    <property type="match status" value="1"/>
</dbReference>
<dbReference type="AlphaFoldDB" id="A0A210QIV7"/>
<dbReference type="PIRSF" id="PIRSF036979">
    <property type="entry name" value="Arginase"/>
    <property type="match status" value="1"/>
</dbReference>
<dbReference type="InterPro" id="IPR014033">
    <property type="entry name" value="Arginase"/>
</dbReference>
<keyword evidence="4 13" id="KW-0835">Urea cycle</keyword>
<keyword evidence="15" id="KW-1185">Reference proteome</keyword>
<dbReference type="GO" id="GO:0030145">
    <property type="term" value="F:manganese ion binding"/>
    <property type="evidence" value="ECO:0007669"/>
    <property type="project" value="TreeGrafter"/>
</dbReference>
<dbReference type="PRINTS" id="PR00116">
    <property type="entry name" value="ARGINASE"/>
</dbReference>
<evidence type="ECO:0000256" key="3">
    <source>
        <dbReference type="ARBA" id="ARBA00018123"/>
    </source>
</evidence>
<dbReference type="FunFam" id="3.40.800.10:FF:000012">
    <property type="entry name" value="Arginase"/>
    <property type="match status" value="1"/>
</dbReference>
<comment type="caution">
    <text evidence="14">The sequence shown here is derived from an EMBL/GenBank/DDBJ whole genome shotgun (WGS) entry which is preliminary data.</text>
</comment>
<dbReference type="NCBIfam" id="TIGR01229">
    <property type="entry name" value="rocF_arginase"/>
    <property type="match status" value="1"/>
</dbReference>
<dbReference type="PROSITE" id="PS51409">
    <property type="entry name" value="ARGINASE_2"/>
    <property type="match status" value="1"/>
</dbReference>
<dbReference type="GO" id="GO:0005829">
    <property type="term" value="C:cytosol"/>
    <property type="evidence" value="ECO:0007669"/>
    <property type="project" value="TreeGrafter"/>
</dbReference>
<keyword evidence="6 10" id="KW-0479">Metal-binding</keyword>
<feature type="binding site" evidence="10">
    <location>
        <position position="128"/>
    </location>
    <ligand>
        <name>Mn(2+)</name>
        <dbReference type="ChEBI" id="CHEBI:29035"/>
        <label>1</label>
    </ligand>
</feature>
<accession>A0A210QIV7</accession>
<feature type="binding site" evidence="10">
    <location>
        <position position="132"/>
    </location>
    <ligand>
        <name>Mn(2+)</name>
        <dbReference type="ChEBI" id="CHEBI:29035"/>
        <label>1</label>
    </ligand>
</feature>
<feature type="binding site" evidence="10">
    <location>
        <position position="105"/>
    </location>
    <ligand>
        <name>Mn(2+)</name>
        <dbReference type="ChEBI" id="CHEBI:29035"/>
        <label>1</label>
    </ligand>
</feature>
<dbReference type="OrthoDB" id="9992747at2759"/>
<protein>
    <recommendedName>
        <fullName evidence="3 13">Arginase</fullName>
        <ecNumber evidence="2 13">3.5.3.1</ecNumber>
    </recommendedName>
</protein>
<evidence type="ECO:0000256" key="12">
    <source>
        <dbReference type="RuleBase" id="RU003684"/>
    </source>
</evidence>
<keyword evidence="5 13" id="KW-0056">Arginine metabolism</keyword>
<evidence type="ECO:0000256" key="13">
    <source>
        <dbReference type="RuleBase" id="RU361159"/>
    </source>
</evidence>
<dbReference type="PANTHER" id="PTHR43782">
    <property type="entry name" value="ARGINASE"/>
    <property type="match status" value="1"/>
</dbReference>
<proteinExistence type="inferred from homology"/>
<evidence type="ECO:0000256" key="8">
    <source>
        <dbReference type="ARBA" id="ARBA00023211"/>
    </source>
</evidence>
<feature type="binding site" evidence="10">
    <location>
        <position position="236"/>
    </location>
    <ligand>
        <name>Mn(2+)</name>
        <dbReference type="ChEBI" id="CHEBI:29035"/>
        <label>1</label>
    </ligand>
</feature>
<comment type="cofactor">
    <cofactor evidence="10 13">
        <name>Mn(2+)</name>
        <dbReference type="ChEBI" id="CHEBI:29035"/>
    </cofactor>
    <text evidence="10 13">Binds 2 manganese ions per subunit.</text>
</comment>
<dbReference type="PANTHER" id="PTHR43782:SF3">
    <property type="entry name" value="ARGINASE"/>
    <property type="match status" value="1"/>
</dbReference>
<evidence type="ECO:0000256" key="4">
    <source>
        <dbReference type="ARBA" id="ARBA00022436"/>
    </source>
</evidence>
<reference evidence="14 15" key="1">
    <citation type="journal article" date="2017" name="Nat. Ecol. Evol.">
        <title>Scallop genome provides insights into evolution of bilaterian karyotype and development.</title>
        <authorList>
            <person name="Wang S."/>
            <person name="Zhang J."/>
            <person name="Jiao W."/>
            <person name="Li J."/>
            <person name="Xun X."/>
            <person name="Sun Y."/>
            <person name="Guo X."/>
            <person name="Huan P."/>
            <person name="Dong B."/>
            <person name="Zhang L."/>
            <person name="Hu X."/>
            <person name="Sun X."/>
            <person name="Wang J."/>
            <person name="Zhao C."/>
            <person name="Wang Y."/>
            <person name="Wang D."/>
            <person name="Huang X."/>
            <person name="Wang R."/>
            <person name="Lv J."/>
            <person name="Li Y."/>
            <person name="Zhang Z."/>
            <person name="Liu B."/>
            <person name="Lu W."/>
            <person name="Hui Y."/>
            <person name="Liang J."/>
            <person name="Zhou Z."/>
            <person name="Hou R."/>
            <person name="Li X."/>
            <person name="Liu Y."/>
            <person name="Li H."/>
            <person name="Ning X."/>
            <person name="Lin Y."/>
            <person name="Zhao L."/>
            <person name="Xing Q."/>
            <person name="Dou J."/>
            <person name="Li Y."/>
            <person name="Mao J."/>
            <person name="Guo H."/>
            <person name="Dou H."/>
            <person name="Li T."/>
            <person name="Mu C."/>
            <person name="Jiang W."/>
            <person name="Fu Q."/>
            <person name="Fu X."/>
            <person name="Miao Y."/>
            <person name="Liu J."/>
            <person name="Yu Q."/>
            <person name="Li R."/>
            <person name="Liao H."/>
            <person name="Li X."/>
            <person name="Kong Y."/>
            <person name="Jiang Z."/>
            <person name="Chourrout D."/>
            <person name="Li R."/>
            <person name="Bao Z."/>
        </authorList>
    </citation>
    <scope>NUCLEOTIDE SEQUENCE [LARGE SCALE GENOMIC DNA]</scope>
    <source>
        <strain evidence="14 15">PY_sf001</strain>
    </source>
</reference>
<evidence type="ECO:0000256" key="6">
    <source>
        <dbReference type="ARBA" id="ARBA00022723"/>
    </source>
</evidence>
<organism evidence="14 15">
    <name type="scientific">Mizuhopecten yessoensis</name>
    <name type="common">Japanese scallop</name>
    <name type="synonym">Patinopecten yessoensis</name>
    <dbReference type="NCBI Taxonomy" id="6573"/>
    <lineage>
        <taxon>Eukaryota</taxon>
        <taxon>Metazoa</taxon>
        <taxon>Spiralia</taxon>
        <taxon>Lophotrochozoa</taxon>
        <taxon>Mollusca</taxon>
        <taxon>Bivalvia</taxon>
        <taxon>Autobranchia</taxon>
        <taxon>Pteriomorphia</taxon>
        <taxon>Pectinida</taxon>
        <taxon>Pectinoidea</taxon>
        <taxon>Pectinidae</taxon>
        <taxon>Mizuhopecten</taxon>
    </lineage>
</organism>
<evidence type="ECO:0000256" key="11">
    <source>
        <dbReference type="PROSITE-ProRule" id="PRU00742"/>
    </source>
</evidence>
<evidence type="ECO:0000256" key="9">
    <source>
        <dbReference type="ARBA" id="ARBA00047391"/>
    </source>
</evidence>
<evidence type="ECO:0000256" key="1">
    <source>
        <dbReference type="ARBA" id="ARBA00005098"/>
    </source>
</evidence>
<evidence type="ECO:0000256" key="7">
    <source>
        <dbReference type="ARBA" id="ARBA00022801"/>
    </source>
</evidence>
<evidence type="ECO:0000256" key="2">
    <source>
        <dbReference type="ARBA" id="ARBA00012168"/>
    </source>
</evidence>
<dbReference type="Gene3D" id="3.40.800.10">
    <property type="entry name" value="Ureohydrolase domain"/>
    <property type="match status" value="1"/>
</dbReference>
<dbReference type="PROSITE" id="PS01053">
    <property type="entry name" value="ARGINASE_1"/>
    <property type="match status" value="1"/>
</dbReference>
<keyword evidence="7 12" id="KW-0378">Hydrolase</keyword>
<dbReference type="EC" id="3.5.3.1" evidence="2 13"/>
<dbReference type="GO" id="GO:0005634">
    <property type="term" value="C:nucleus"/>
    <property type="evidence" value="ECO:0007669"/>
    <property type="project" value="TreeGrafter"/>
</dbReference>
<dbReference type="InterPro" id="IPR020855">
    <property type="entry name" value="Ureohydrolase_Mn_BS"/>
</dbReference>